<dbReference type="InterPro" id="IPR008253">
    <property type="entry name" value="Marvel"/>
</dbReference>
<dbReference type="OrthoDB" id="3253553at2759"/>
<evidence type="ECO:0000256" key="6">
    <source>
        <dbReference type="SAM" id="Phobius"/>
    </source>
</evidence>
<feature type="transmembrane region" description="Helical" evidence="6">
    <location>
        <begin position="711"/>
        <end position="731"/>
    </location>
</feature>
<comment type="subcellular location">
    <subcellularLocation>
        <location evidence="1">Membrane</location>
        <topology evidence="1">Multi-pass membrane protein</topology>
    </subcellularLocation>
</comment>
<feature type="transmembrane region" description="Helical" evidence="6">
    <location>
        <begin position="823"/>
        <end position="843"/>
    </location>
</feature>
<dbReference type="GO" id="GO:0016020">
    <property type="term" value="C:membrane"/>
    <property type="evidence" value="ECO:0007669"/>
    <property type="project" value="UniProtKB-SubCell"/>
</dbReference>
<feature type="compositionally biased region" description="Basic and acidic residues" evidence="5">
    <location>
        <begin position="315"/>
        <end position="327"/>
    </location>
</feature>
<feature type="region of interest" description="Disordered" evidence="5">
    <location>
        <begin position="198"/>
        <end position="224"/>
    </location>
</feature>
<feature type="compositionally biased region" description="Basic and acidic residues" evidence="5">
    <location>
        <begin position="464"/>
        <end position="489"/>
    </location>
</feature>
<evidence type="ECO:0000313" key="8">
    <source>
        <dbReference type="EMBL" id="KAG0311032.1"/>
    </source>
</evidence>
<keyword evidence="2 6" id="KW-0812">Transmembrane</keyword>
<gene>
    <name evidence="8" type="ORF">BGZ97_012134</name>
</gene>
<evidence type="ECO:0000259" key="7">
    <source>
        <dbReference type="Pfam" id="PF01284"/>
    </source>
</evidence>
<feature type="compositionally biased region" description="Polar residues" evidence="5">
    <location>
        <begin position="442"/>
        <end position="460"/>
    </location>
</feature>
<feature type="compositionally biased region" description="Basic and acidic residues" evidence="5">
    <location>
        <begin position="203"/>
        <end position="213"/>
    </location>
</feature>
<dbReference type="Proteomes" id="UP000823405">
    <property type="component" value="Unassembled WGS sequence"/>
</dbReference>
<feature type="domain" description="MARVEL" evidence="7">
    <location>
        <begin position="710"/>
        <end position="839"/>
    </location>
</feature>
<feature type="region of interest" description="Disordered" evidence="5">
    <location>
        <begin position="1"/>
        <end position="100"/>
    </location>
</feature>
<dbReference type="Pfam" id="PF01284">
    <property type="entry name" value="MARVEL"/>
    <property type="match status" value="1"/>
</dbReference>
<feature type="region of interest" description="Disordered" evidence="5">
    <location>
        <begin position="238"/>
        <end position="489"/>
    </location>
</feature>
<evidence type="ECO:0000256" key="3">
    <source>
        <dbReference type="ARBA" id="ARBA00022989"/>
    </source>
</evidence>
<keyword evidence="9" id="KW-1185">Reference proteome</keyword>
<reference evidence="8" key="1">
    <citation type="journal article" date="2020" name="Fungal Divers.">
        <title>Resolving the Mortierellaceae phylogeny through synthesis of multi-gene phylogenetics and phylogenomics.</title>
        <authorList>
            <person name="Vandepol N."/>
            <person name="Liber J."/>
            <person name="Desiro A."/>
            <person name="Na H."/>
            <person name="Kennedy M."/>
            <person name="Barry K."/>
            <person name="Grigoriev I.V."/>
            <person name="Miller A.N."/>
            <person name="O'Donnell K."/>
            <person name="Stajich J.E."/>
            <person name="Bonito G."/>
        </authorList>
    </citation>
    <scope>NUCLEOTIDE SEQUENCE</scope>
    <source>
        <strain evidence="8">NVP60</strain>
    </source>
</reference>
<feature type="compositionally biased region" description="Acidic residues" evidence="5">
    <location>
        <begin position="641"/>
        <end position="650"/>
    </location>
</feature>
<feature type="compositionally biased region" description="Low complexity" evidence="5">
    <location>
        <begin position="380"/>
        <end position="392"/>
    </location>
</feature>
<feature type="compositionally biased region" description="Polar residues" evidence="5">
    <location>
        <begin position="397"/>
        <end position="410"/>
    </location>
</feature>
<keyword evidence="4 6" id="KW-0472">Membrane</keyword>
<feature type="compositionally biased region" description="Basic and acidic residues" evidence="5">
    <location>
        <begin position="423"/>
        <end position="440"/>
    </location>
</feature>
<evidence type="ECO:0000313" key="9">
    <source>
        <dbReference type="Proteomes" id="UP000823405"/>
    </source>
</evidence>
<evidence type="ECO:0000256" key="2">
    <source>
        <dbReference type="ARBA" id="ARBA00022692"/>
    </source>
</evidence>
<evidence type="ECO:0000256" key="1">
    <source>
        <dbReference type="ARBA" id="ARBA00004141"/>
    </source>
</evidence>
<feature type="region of interest" description="Disordered" evidence="5">
    <location>
        <begin position="637"/>
        <end position="667"/>
    </location>
</feature>
<dbReference type="EMBL" id="JAAAIN010000764">
    <property type="protein sequence ID" value="KAG0311032.1"/>
    <property type="molecule type" value="Genomic_DNA"/>
</dbReference>
<proteinExistence type="predicted"/>
<feature type="compositionally biased region" description="Low complexity" evidence="5">
    <location>
        <begin position="249"/>
        <end position="269"/>
    </location>
</feature>
<keyword evidence="3 6" id="KW-1133">Transmembrane helix</keyword>
<accession>A0A9P6UM45</accession>
<evidence type="ECO:0000256" key="4">
    <source>
        <dbReference type="ARBA" id="ARBA00023136"/>
    </source>
</evidence>
<feature type="transmembrane region" description="Helical" evidence="6">
    <location>
        <begin position="782"/>
        <end position="803"/>
    </location>
</feature>
<feature type="compositionally biased region" description="Gly residues" evidence="5">
    <location>
        <begin position="878"/>
        <end position="911"/>
    </location>
</feature>
<protein>
    <recommendedName>
        <fullName evidence="7">MARVEL domain-containing protein</fullName>
    </recommendedName>
</protein>
<comment type="caution">
    <text evidence="8">The sequence shown here is derived from an EMBL/GenBank/DDBJ whole genome shotgun (WGS) entry which is preliminary data.</text>
</comment>
<name>A0A9P6UM45_9FUNG</name>
<feature type="compositionally biased region" description="Basic and acidic residues" evidence="5">
    <location>
        <begin position="352"/>
        <end position="361"/>
    </location>
</feature>
<feature type="transmembrane region" description="Helical" evidence="6">
    <location>
        <begin position="751"/>
        <end position="770"/>
    </location>
</feature>
<sequence>MLKKFGLQSSSNKDLDPPPRLSSSNIHPSSSSSSAPTSPNRTTTNNNINNPFQDKEKKKPKKPLRSTPSSDSLAPRPHLPSTVYEPNPFPLDPTQPDGVSRFNAFTAKEKHTRKEVREMEVVDIDIEVEETKGFVSGKSRQSVELDHRGVRSEYSRREVDVETEEREYEVSRKGGLYSNQTAISKLGAGLKGALMAKTGLGKGQDKDKERAGTKETTATANKPEEVDAVLQHHLQIQKQQELHIRQQEQHYQQQQRYAQEQDVVSSSRGQRGRPRERERTRSGPIHHQGRSGHNVGGRGLRTRGDEDDSSSPSSYHKDNREPFTDRRTRLHSLSPPPAPGQEHRGSAAYWPDGREGSHPDDQEQMSPFLPQTSSSHHHQQYYSRSQHQQQQYEKSRPLSQESDSDNNGDYSRQARDGRRHSRDRNNEADRDRMRRDEGQRRQSGLYQVTNAASYDRTSSELGEEERFSAAARDDRHRSPQRPVPDRLSRAKEWVASHSKNNSIAAPAPVMDREAALASLPGAFPSRTPHRRSMDSFDDYSVITPPRGSYFVNAGRGSGGYDPRERIVMVDQIRMQELQRSGYRNSMSMVEGDDGRGQYWNRQLEGYEQRDRYRQSRAEYEYETSGGGHGGPYYGYAPGGPDDPDLYDETESTLAPGSAVGGVAKGKAGLEKQTEASKKVGLDGRSLLQPTATAGKEESQELQAKAPNKRRLILRLISLSSSLLVLVLLIAASPVSKQSSPFTTQSGLAFHYVVSIVSVLVSLAFLFNYFSRRLRRQEKMKRYLLFGLDILMSLLWLIDVFVCISKFPCGVGQLDGWCDMYNSSIFLGIIAFLSFLAAFIWDIWGSFDHSDSKLFGKGPWIKPAPPGFDRKPLAKQGAGPAGWGGARQLGQQGGVPPGAYPGQGMGVPGQGGVPKKPKNSKALW</sequence>
<dbReference type="AlphaFoldDB" id="A0A9P6UM45"/>
<evidence type="ECO:0000256" key="5">
    <source>
        <dbReference type="SAM" id="MobiDB-lite"/>
    </source>
</evidence>
<feature type="compositionally biased region" description="Low complexity" evidence="5">
    <location>
        <begin position="22"/>
        <end position="51"/>
    </location>
</feature>
<feature type="region of interest" description="Disordered" evidence="5">
    <location>
        <begin position="873"/>
        <end position="923"/>
    </location>
</feature>
<organism evidence="8 9">
    <name type="scientific">Linnemannia gamsii</name>
    <dbReference type="NCBI Taxonomy" id="64522"/>
    <lineage>
        <taxon>Eukaryota</taxon>
        <taxon>Fungi</taxon>
        <taxon>Fungi incertae sedis</taxon>
        <taxon>Mucoromycota</taxon>
        <taxon>Mortierellomycotina</taxon>
        <taxon>Mortierellomycetes</taxon>
        <taxon>Mortierellales</taxon>
        <taxon>Mortierellaceae</taxon>
        <taxon>Linnemannia</taxon>
    </lineage>
</organism>
<feature type="compositionally biased region" description="Basic residues" evidence="5">
    <location>
        <begin position="914"/>
        <end position="923"/>
    </location>
</feature>